<dbReference type="GO" id="GO:0015074">
    <property type="term" value="P:DNA integration"/>
    <property type="evidence" value="ECO:0007669"/>
    <property type="project" value="TreeGrafter"/>
</dbReference>
<dbReference type="Gene3D" id="1.10.10.10">
    <property type="entry name" value="Winged helix-like DNA-binding domain superfamily/Winged helix DNA-binding domain"/>
    <property type="match status" value="1"/>
</dbReference>
<feature type="compositionally biased region" description="Basic and acidic residues" evidence="2">
    <location>
        <begin position="119"/>
        <end position="130"/>
    </location>
</feature>
<dbReference type="GO" id="GO:0044774">
    <property type="term" value="P:mitotic DNA integrity checkpoint signaling"/>
    <property type="evidence" value="ECO:0007669"/>
    <property type="project" value="TreeGrafter"/>
</dbReference>
<dbReference type="GO" id="GO:0042800">
    <property type="term" value="F:histone H3K4 methyltransferase activity"/>
    <property type="evidence" value="ECO:0007669"/>
    <property type="project" value="TreeGrafter"/>
</dbReference>
<dbReference type="Proteomes" id="UP000230423">
    <property type="component" value="Unassembled WGS sequence"/>
</dbReference>
<comment type="subcellular location">
    <subcellularLocation>
        <location evidence="1">Nucleus</location>
    </subcellularLocation>
</comment>
<gene>
    <name evidence="3" type="ORF">TELCIR_11911</name>
</gene>
<dbReference type="EMBL" id="KZ348302">
    <property type="protein sequence ID" value="PIO66381.1"/>
    <property type="molecule type" value="Genomic_DNA"/>
</dbReference>
<name>A0A2G9U804_TELCI</name>
<dbReference type="GO" id="GO:0006303">
    <property type="term" value="P:double-strand break repair via nonhomologous end joining"/>
    <property type="evidence" value="ECO:0007669"/>
    <property type="project" value="TreeGrafter"/>
</dbReference>
<dbReference type="SUPFAM" id="SSF46689">
    <property type="entry name" value="Homeodomain-like"/>
    <property type="match status" value="1"/>
</dbReference>
<dbReference type="AlphaFoldDB" id="A0A2G9U804"/>
<feature type="region of interest" description="Disordered" evidence="2">
    <location>
        <begin position="115"/>
        <end position="142"/>
    </location>
</feature>
<proteinExistence type="predicted"/>
<protein>
    <recommendedName>
        <fullName evidence="5">Mos1 transposase HTH domain-containing protein</fullName>
    </recommendedName>
</protein>
<dbReference type="GO" id="GO:0000729">
    <property type="term" value="P:DNA double-strand break processing"/>
    <property type="evidence" value="ECO:0007669"/>
    <property type="project" value="TreeGrafter"/>
</dbReference>
<keyword evidence="4" id="KW-1185">Reference proteome</keyword>
<dbReference type="InterPro" id="IPR036388">
    <property type="entry name" value="WH-like_DNA-bd_sf"/>
</dbReference>
<dbReference type="GO" id="GO:0000014">
    <property type="term" value="F:single-stranded DNA endodeoxyribonuclease activity"/>
    <property type="evidence" value="ECO:0007669"/>
    <property type="project" value="TreeGrafter"/>
</dbReference>
<dbReference type="PANTHER" id="PTHR46060:SF2">
    <property type="entry name" value="HISTONE-LYSINE N-METHYLTRANSFERASE SETMAR"/>
    <property type="match status" value="1"/>
</dbReference>
<evidence type="ECO:0000256" key="1">
    <source>
        <dbReference type="ARBA" id="ARBA00004123"/>
    </source>
</evidence>
<dbReference type="GO" id="GO:0046975">
    <property type="term" value="F:histone H3K36 methyltransferase activity"/>
    <property type="evidence" value="ECO:0007669"/>
    <property type="project" value="TreeGrafter"/>
</dbReference>
<dbReference type="PANTHER" id="PTHR46060">
    <property type="entry name" value="MARINER MOS1 TRANSPOSASE-LIKE PROTEIN"/>
    <property type="match status" value="1"/>
</dbReference>
<dbReference type="GO" id="GO:0035861">
    <property type="term" value="C:site of double-strand break"/>
    <property type="evidence" value="ECO:0007669"/>
    <property type="project" value="TreeGrafter"/>
</dbReference>
<dbReference type="OrthoDB" id="6137736at2759"/>
<dbReference type="InterPro" id="IPR009057">
    <property type="entry name" value="Homeodomain-like_sf"/>
</dbReference>
<evidence type="ECO:0000256" key="2">
    <source>
        <dbReference type="SAM" id="MobiDB-lite"/>
    </source>
</evidence>
<evidence type="ECO:0008006" key="5">
    <source>
        <dbReference type="Google" id="ProtNLM"/>
    </source>
</evidence>
<dbReference type="InterPro" id="IPR052709">
    <property type="entry name" value="Transposase-MT_Hybrid"/>
</dbReference>
<accession>A0A2G9U804</accession>
<dbReference type="GO" id="GO:0003697">
    <property type="term" value="F:single-stranded DNA binding"/>
    <property type="evidence" value="ECO:0007669"/>
    <property type="project" value="TreeGrafter"/>
</dbReference>
<evidence type="ECO:0000313" key="3">
    <source>
        <dbReference type="EMBL" id="PIO66381.1"/>
    </source>
</evidence>
<reference evidence="3 4" key="1">
    <citation type="submission" date="2015-09" db="EMBL/GenBank/DDBJ databases">
        <title>Draft genome of the parasitic nematode Teladorsagia circumcincta isolate WARC Sus (inbred).</title>
        <authorList>
            <person name="Mitreva M."/>
        </authorList>
    </citation>
    <scope>NUCLEOTIDE SEQUENCE [LARGE SCALE GENOMIC DNA]</scope>
    <source>
        <strain evidence="3 4">S</strain>
    </source>
</reference>
<dbReference type="GO" id="GO:0003690">
    <property type="term" value="F:double-stranded DNA binding"/>
    <property type="evidence" value="ECO:0007669"/>
    <property type="project" value="TreeGrafter"/>
</dbReference>
<dbReference type="GO" id="GO:0005634">
    <property type="term" value="C:nucleus"/>
    <property type="evidence" value="ECO:0007669"/>
    <property type="project" value="UniProtKB-SubCell"/>
</dbReference>
<dbReference type="GO" id="GO:0031297">
    <property type="term" value="P:replication fork processing"/>
    <property type="evidence" value="ECO:0007669"/>
    <property type="project" value="TreeGrafter"/>
</dbReference>
<organism evidence="3 4">
    <name type="scientific">Teladorsagia circumcincta</name>
    <name type="common">Brown stomach worm</name>
    <name type="synonym">Ostertagia circumcincta</name>
    <dbReference type="NCBI Taxonomy" id="45464"/>
    <lineage>
        <taxon>Eukaryota</taxon>
        <taxon>Metazoa</taxon>
        <taxon>Ecdysozoa</taxon>
        <taxon>Nematoda</taxon>
        <taxon>Chromadorea</taxon>
        <taxon>Rhabditida</taxon>
        <taxon>Rhabditina</taxon>
        <taxon>Rhabditomorpha</taxon>
        <taxon>Strongyloidea</taxon>
        <taxon>Trichostrongylidae</taxon>
        <taxon>Teladorsagia</taxon>
    </lineage>
</organism>
<dbReference type="GO" id="GO:0044547">
    <property type="term" value="F:DNA topoisomerase binding"/>
    <property type="evidence" value="ECO:0007669"/>
    <property type="project" value="TreeGrafter"/>
</dbReference>
<dbReference type="GO" id="GO:0000793">
    <property type="term" value="C:condensed chromosome"/>
    <property type="evidence" value="ECO:0007669"/>
    <property type="project" value="TreeGrafter"/>
</dbReference>
<sequence length="174" mass="19385">MARDVGGMLFFLMPAQFDDTLQLRHRLRDLVYVPETEVWGSVHRSTVSNWYKRFAAGDTNLEGNERSGRPRTIDDDEVLRAFAANPEATTRELAATLGCSHATIEDLLNRHGYRKKTVKRDPPATDRRPEAAQPTPSIEFKRPEKVTLKVSVAMKTSSSTGAGVPEAYIALEAV</sequence>
<evidence type="ECO:0000313" key="4">
    <source>
        <dbReference type="Proteomes" id="UP000230423"/>
    </source>
</evidence>